<sequence>MNGAGLRRPAPPTHGNDGSDGRPAAQFEDSMGRIFWLLCTLLFLSACSSSPKPNGNEDDDLVNGKDIRGFEHMISALSHNVNEIWGREALFAGKFDYVKYTDQYKSRAHIDFSSGHIMVETVSGIDPRSHLRRAIIETLLTPDDPAEVDLYSDAEILPGGEPFLYGQVLDNQGQPIRFDWRAERYADYLLNTAMKKRTLGIRTIFFVDIPMVANHEDRRGYKYASLIREASRKYGVAESLIYAVIKTESSFNPYAVSHANAYGLMQVIPATAGRDVYVRVKGKSGQPTREDLFNPAYNIDVGTAYLHLLQTVYLVDIQDPRSRRYAVISAYNGGAGGVLNTFSSDRKAAPGMINQLSPEAVYQILTEQHPKAEARRYLYKVNQAEKGFKRTLARTG</sequence>
<dbReference type="EMBL" id="CP000462">
    <property type="protein sequence ID" value="ABK39651.1"/>
    <property type="molecule type" value="Genomic_DNA"/>
</dbReference>
<dbReference type="PATRIC" id="fig|380703.7.peg.3764"/>
<dbReference type="InterPro" id="IPR000189">
    <property type="entry name" value="Transglyc_AS"/>
</dbReference>
<dbReference type="eggNOG" id="COG0741">
    <property type="taxonomic scope" value="Bacteria"/>
</dbReference>
<dbReference type="Gene3D" id="1.10.530.10">
    <property type="match status" value="1"/>
</dbReference>
<dbReference type="GO" id="GO:0000270">
    <property type="term" value="P:peptidoglycan metabolic process"/>
    <property type="evidence" value="ECO:0007669"/>
    <property type="project" value="InterPro"/>
</dbReference>
<feature type="domain" description="Murein transglycosylase-C N-terminal" evidence="4">
    <location>
        <begin position="65"/>
        <end position="222"/>
    </location>
</feature>
<dbReference type="PANTHER" id="PTHR37423">
    <property type="entry name" value="SOLUBLE LYTIC MUREIN TRANSGLYCOSYLASE-RELATED"/>
    <property type="match status" value="1"/>
</dbReference>
<dbReference type="SUPFAM" id="SSF53955">
    <property type="entry name" value="Lysozyme-like"/>
    <property type="match status" value="1"/>
</dbReference>
<evidence type="ECO:0000256" key="1">
    <source>
        <dbReference type="ARBA" id="ARBA00007734"/>
    </source>
</evidence>
<evidence type="ECO:0000313" key="5">
    <source>
        <dbReference type="EMBL" id="ABK39651.1"/>
    </source>
</evidence>
<keyword evidence="5" id="KW-0326">Glycosidase</keyword>
<dbReference type="OrthoDB" id="5620293at2"/>
<name>A0KPN6_AERHH</name>
<evidence type="ECO:0000259" key="3">
    <source>
        <dbReference type="Pfam" id="PF01464"/>
    </source>
</evidence>
<dbReference type="InterPro" id="IPR008258">
    <property type="entry name" value="Transglycosylase_SLT_dom_1"/>
</dbReference>
<dbReference type="PANTHER" id="PTHR37423:SF2">
    <property type="entry name" value="MEMBRANE-BOUND LYTIC MUREIN TRANSGLYCOSYLASE C"/>
    <property type="match status" value="1"/>
</dbReference>
<dbReference type="CAZy" id="GH23">
    <property type="family name" value="Glycoside Hydrolase Family 23"/>
</dbReference>
<dbReference type="AlphaFoldDB" id="A0KPN6"/>
<dbReference type="InterPro" id="IPR023346">
    <property type="entry name" value="Lysozyme-like_dom_sf"/>
</dbReference>
<dbReference type="STRING" id="380703.AHA_3789"/>
<dbReference type="EC" id="3.2.1.-" evidence="5"/>
<evidence type="ECO:0000256" key="2">
    <source>
        <dbReference type="SAM" id="MobiDB-lite"/>
    </source>
</evidence>
<reference evidence="5 6" key="1">
    <citation type="journal article" date="2006" name="J. Bacteriol.">
        <title>Genome sequence of Aeromonas hydrophila ATCC 7966T: jack of all trades.</title>
        <authorList>
            <person name="Seshadri R."/>
            <person name="Joseph S.W."/>
            <person name="Chopra A.K."/>
            <person name="Sha J."/>
            <person name="Shaw J."/>
            <person name="Graf J."/>
            <person name="Haft D."/>
            <person name="Wu M."/>
            <person name="Ren Q."/>
            <person name="Rosovitz M.J."/>
            <person name="Madupu R."/>
            <person name="Tallon L."/>
            <person name="Kim M."/>
            <person name="Jin S."/>
            <person name="Vuong H."/>
            <person name="Stine O.C."/>
            <person name="Ali A."/>
            <person name="Horneman A.J."/>
            <person name="Heidelberg J.F."/>
        </authorList>
    </citation>
    <scope>NUCLEOTIDE SEQUENCE [LARGE SCALE GENOMIC DNA]</scope>
    <source>
        <strain evidence="6">ATCC 7966 / DSM 30187 / BCRC 13018 / CCUG 14551 / JCM 1027 / KCTC 2358 / NCIMB 9240 / NCTC 8049</strain>
    </source>
</reference>
<dbReference type="GO" id="GO:0008933">
    <property type="term" value="F:peptidoglycan lytic transglycosylase activity"/>
    <property type="evidence" value="ECO:0007669"/>
    <property type="project" value="InterPro"/>
</dbReference>
<dbReference type="Pfam" id="PF11873">
    <property type="entry name" value="Mltc_N"/>
    <property type="match status" value="1"/>
</dbReference>
<proteinExistence type="inferred from homology"/>
<gene>
    <name evidence="5" type="ordered locus">AHA_3789</name>
</gene>
<dbReference type="InterPro" id="IPR024570">
    <property type="entry name" value="Murein_transglycosylaseC_N"/>
</dbReference>
<evidence type="ECO:0000313" key="6">
    <source>
        <dbReference type="Proteomes" id="UP000000756"/>
    </source>
</evidence>
<keyword evidence="6" id="KW-1185">Reference proteome</keyword>
<feature type="region of interest" description="Disordered" evidence="2">
    <location>
        <begin position="1"/>
        <end position="24"/>
    </location>
</feature>
<dbReference type="Pfam" id="PF01464">
    <property type="entry name" value="SLT"/>
    <property type="match status" value="1"/>
</dbReference>
<dbReference type="CDD" id="cd16893">
    <property type="entry name" value="LT_MltC_MltE"/>
    <property type="match status" value="1"/>
</dbReference>
<dbReference type="NCBIfam" id="NF008670">
    <property type="entry name" value="PRK11671.1"/>
    <property type="match status" value="1"/>
</dbReference>
<keyword evidence="5" id="KW-0378">Hydrolase</keyword>
<dbReference type="GO" id="GO:0016798">
    <property type="term" value="F:hydrolase activity, acting on glycosyl bonds"/>
    <property type="evidence" value="ECO:0007669"/>
    <property type="project" value="UniProtKB-KW"/>
</dbReference>
<evidence type="ECO:0000259" key="4">
    <source>
        <dbReference type="Pfam" id="PF11873"/>
    </source>
</evidence>
<protein>
    <submittedName>
        <fullName evidence="5">Membrane-bound lytic murein transglycosylase C</fullName>
        <ecNumber evidence="5">3.2.1.-</ecNumber>
    </submittedName>
</protein>
<feature type="domain" description="Transglycosylase SLT" evidence="3">
    <location>
        <begin position="226"/>
        <end position="348"/>
    </location>
</feature>
<accession>A0KPN6</accession>
<dbReference type="KEGG" id="aha:AHA_3789"/>
<dbReference type="HOGENOM" id="CLU_044583_0_0_6"/>
<dbReference type="Proteomes" id="UP000000756">
    <property type="component" value="Chromosome"/>
</dbReference>
<dbReference type="GO" id="GO:0016020">
    <property type="term" value="C:membrane"/>
    <property type="evidence" value="ECO:0007669"/>
    <property type="project" value="InterPro"/>
</dbReference>
<dbReference type="EnsemblBacteria" id="ABK39651">
    <property type="protein sequence ID" value="ABK39651"/>
    <property type="gene ID" value="AHA_3789"/>
</dbReference>
<comment type="similarity">
    <text evidence="1">Belongs to the transglycosylase Slt family.</text>
</comment>
<dbReference type="PROSITE" id="PS00922">
    <property type="entry name" value="TRANSGLYCOSYLASE"/>
    <property type="match status" value="1"/>
</dbReference>
<organism evidence="5 6">
    <name type="scientific">Aeromonas hydrophila subsp. hydrophila (strain ATCC 7966 / DSM 30187 / BCRC 13018 / CCUG 14551 / JCM 1027 / KCTC 2358 / NCIMB 9240 / NCTC 8049)</name>
    <dbReference type="NCBI Taxonomy" id="380703"/>
    <lineage>
        <taxon>Bacteria</taxon>
        <taxon>Pseudomonadati</taxon>
        <taxon>Pseudomonadota</taxon>
        <taxon>Gammaproteobacteria</taxon>
        <taxon>Aeromonadales</taxon>
        <taxon>Aeromonadaceae</taxon>
        <taxon>Aeromonas</taxon>
    </lineage>
</organism>